<keyword evidence="3" id="KW-1185">Reference proteome</keyword>
<evidence type="ECO:0000259" key="1">
    <source>
        <dbReference type="Pfam" id="PF14301"/>
    </source>
</evidence>
<dbReference type="InterPro" id="IPR025484">
    <property type="entry name" value="DUF4376"/>
</dbReference>
<evidence type="ECO:0000313" key="3">
    <source>
        <dbReference type="Proteomes" id="UP001200313"/>
    </source>
</evidence>
<gene>
    <name evidence="2" type="ORF">L0P79_17160</name>
</gene>
<proteinExistence type="predicted"/>
<sequence>MKIIRMTANPSGAWPPIQEGAFDVIPEGHALVPDSLDLAAFYAAVGFVVPTFSEVGAADEMPSHMAMTGYTVAQEALDAWIASHPAPDPLEAAQSAKLSELSAACNAAIVAGCDVTLSTTKGHISLTDEDQINLTTAVGAVQQGSTGYPYHLDGQLCAIYPAADIIAIGEAATAHKLYHTTYCNHLFAWVRRCDTFEGVSAITYGSTLPEDLAANMTAILEAASNA</sequence>
<evidence type="ECO:0000313" key="2">
    <source>
        <dbReference type="EMBL" id="MCG4528774.1"/>
    </source>
</evidence>
<dbReference type="RefSeq" id="WP_238075033.1">
    <property type="nucleotide sequence ID" value="NZ_JAKNJB010000044.1"/>
</dbReference>
<protein>
    <recommendedName>
        <fullName evidence="1">DUF4376 domain-containing protein</fullName>
    </recommendedName>
</protein>
<dbReference type="Proteomes" id="UP001200313">
    <property type="component" value="Unassembled WGS sequence"/>
</dbReference>
<feature type="domain" description="DUF4376" evidence="1">
    <location>
        <begin position="93"/>
        <end position="183"/>
    </location>
</feature>
<accession>A0ABS9MD79</accession>
<name>A0ABS9MD79_9FIRM</name>
<dbReference type="EMBL" id="JAKNJB010000044">
    <property type="protein sequence ID" value="MCG4528774.1"/>
    <property type="molecule type" value="Genomic_DNA"/>
</dbReference>
<dbReference type="Pfam" id="PF14301">
    <property type="entry name" value="DUF4376"/>
    <property type="match status" value="1"/>
</dbReference>
<organism evidence="2 3">
    <name type="scientific">Intestinimonas massiliensis</name>
    <name type="common">ex Afouda et al. 2020</name>
    <dbReference type="NCBI Taxonomy" id="1673721"/>
    <lineage>
        <taxon>Bacteria</taxon>
        <taxon>Bacillati</taxon>
        <taxon>Bacillota</taxon>
        <taxon>Clostridia</taxon>
        <taxon>Eubacteriales</taxon>
        <taxon>Intestinimonas</taxon>
    </lineage>
</organism>
<comment type="caution">
    <text evidence="2">The sequence shown here is derived from an EMBL/GenBank/DDBJ whole genome shotgun (WGS) entry which is preliminary data.</text>
</comment>
<reference evidence="2 3" key="1">
    <citation type="submission" date="2022-01" db="EMBL/GenBank/DDBJ databases">
        <title>Collection of gut derived symbiotic bacterial strains cultured from healthy donors.</title>
        <authorList>
            <person name="Lin H."/>
            <person name="Kohout C."/>
            <person name="Waligurski E."/>
            <person name="Pamer E.G."/>
        </authorList>
    </citation>
    <scope>NUCLEOTIDE SEQUENCE [LARGE SCALE GENOMIC DNA]</scope>
    <source>
        <strain evidence="2 3">DFI.3.7</strain>
    </source>
</reference>